<sequence>MLFPTPCNAATLGVGFPGVEAGEALVWGDGCRGAPVVRRMQGWSRGVAGFLVAATASPKH</sequence>
<accession>G2ZLT3</accession>
<proteinExistence type="predicted"/>
<name>G2ZLT3_9RALS</name>
<gene>
    <name evidence="1" type="ORF">BDB_80419</name>
</gene>
<organism evidence="1">
    <name type="scientific">blood disease bacterium R229</name>
    <dbReference type="NCBI Taxonomy" id="741978"/>
    <lineage>
        <taxon>Bacteria</taxon>
        <taxon>Pseudomonadati</taxon>
        <taxon>Pseudomonadota</taxon>
        <taxon>Betaproteobacteria</taxon>
        <taxon>Burkholderiales</taxon>
        <taxon>Burkholderiaceae</taxon>
        <taxon>Ralstonia</taxon>
        <taxon>Ralstonia solanacearum species complex</taxon>
    </lineage>
</organism>
<dbReference type="EMBL" id="FR854064">
    <property type="protein sequence ID" value="CCA80031.1"/>
    <property type="molecule type" value="Genomic_DNA"/>
</dbReference>
<dbReference type="AlphaFoldDB" id="G2ZLT3"/>
<protein>
    <submittedName>
        <fullName evidence="1">Uncharacterized protein</fullName>
    </submittedName>
</protein>
<reference evidence="1" key="2">
    <citation type="submission" date="2011-04" db="EMBL/GenBank/DDBJ databases">
        <authorList>
            <person name="Genoscope - CEA"/>
        </authorList>
    </citation>
    <scope>NUCLEOTIDE SEQUENCE</scope>
    <source>
        <strain evidence="1">R229</strain>
    </source>
</reference>
<reference evidence="1" key="1">
    <citation type="journal article" date="2011" name="PLoS ONE">
        <title>Ralstonia syzygii, the Blood Disease Bacterium and some Asian R. solanacearum strains form a single genomic species despite divergent lifestyles.</title>
        <authorList>
            <person name="Remenant B."/>
            <person name="de Cambiaire J.C."/>
            <person name="Cellier G."/>
            <person name="Jacobs J.M."/>
            <person name="Mangenot S."/>
            <person name="Barbe V."/>
            <person name="Lajus A."/>
            <person name="Vallenet D."/>
            <person name="Medigue C."/>
            <person name="Fegan M."/>
            <person name="Allen C."/>
            <person name="Prior P."/>
        </authorList>
    </citation>
    <scope>NUCLEOTIDE SEQUENCE</scope>
    <source>
        <strain evidence="1">R229</strain>
    </source>
</reference>
<evidence type="ECO:0000313" key="1">
    <source>
        <dbReference type="EMBL" id="CCA80031.1"/>
    </source>
</evidence>